<sequence length="83" mass="9107">MRINQNNFADSINTAEDLLIYSEDTGSELCMEILNNTAHKLFEFSTNSGGVIKIEDLPNLSTNNNSVPVITTGNIQNIADCFP</sequence>
<protein>
    <submittedName>
        <fullName evidence="1">Uncharacterized protein</fullName>
    </submittedName>
</protein>
<evidence type="ECO:0000313" key="2">
    <source>
        <dbReference type="Proteomes" id="UP000320839"/>
    </source>
</evidence>
<dbReference type="Proteomes" id="UP000320839">
    <property type="component" value="Chromosome"/>
</dbReference>
<gene>
    <name evidence="1" type="ORF">Pan153_05960</name>
</gene>
<dbReference type="AlphaFoldDB" id="A0A518FHZ9"/>
<proteinExistence type="predicted"/>
<evidence type="ECO:0000313" key="1">
    <source>
        <dbReference type="EMBL" id="QDV15977.1"/>
    </source>
</evidence>
<name>A0A518FHZ9_9PLAN</name>
<reference evidence="1 2" key="1">
    <citation type="submission" date="2019-02" db="EMBL/GenBank/DDBJ databases">
        <title>Deep-cultivation of Planctomycetes and their phenomic and genomic characterization uncovers novel biology.</title>
        <authorList>
            <person name="Wiegand S."/>
            <person name="Jogler M."/>
            <person name="Boedeker C."/>
            <person name="Pinto D."/>
            <person name="Vollmers J."/>
            <person name="Rivas-Marin E."/>
            <person name="Kohn T."/>
            <person name="Peeters S.H."/>
            <person name="Heuer A."/>
            <person name="Rast P."/>
            <person name="Oberbeckmann S."/>
            <person name="Bunk B."/>
            <person name="Jeske O."/>
            <person name="Meyerdierks A."/>
            <person name="Storesund J.E."/>
            <person name="Kallscheuer N."/>
            <person name="Luecker S."/>
            <person name="Lage O.M."/>
            <person name="Pohl T."/>
            <person name="Merkel B.J."/>
            <person name="Hornburger P."/>
            <person name="Mueller R.-W."/>
            <person name="Bruemmer F."/>
            <person name="Labrenz M."/>
            <person name="Spormann A.M."/>
            <person name="Op den Camp H."/>
            <person name="Overmann J."/>
            <person name="Amann R."/>
            <person name="Jetten M.S.M."/>
            <person name="Mascher T."/>
            <person name="Medema M.H."/>
            <person name="Devos D.P."/>
            <person name="Kaster A.-K."/>
            <person name="Ovreas L."/>
            <person name="Rohde M."/>
            <person name="Galperin M.Y."/>
            <person name="Jogler C."/>
        </authorList>
    </citation>
    <scope>NUCLEOTIDE SEQUENCE [LARGE SCALE GENOMIC DNA]</scope>
    <source>
        <strain evidence="1 2">Pan153</strain>
    </source>
</reference>
<dbReference type="EMBL" id="CP036317">
    <property type="protein sequence ID" value="QDV15977.1"/>
    <property type="molecule type" value="Genomic_DNA"/>
</dbReference>
<organism evidence="1 2">
    <name type="scientific">Gimesia panareensis</name>
    <dbReference type="NCBI Taxonomy" id="2527978"/>
    <lineage>
        <taxon>Bacteria</taxon>
        <taxon>Pseudomonadati</taxon>
        <taxon>Planctomycetota</taxon>
        <taxon>Planctomycetia</taxon>
        <taxon>Planctomycetales</taxon>
        <taxon>Planctomycetaceae</taxon>
        <taxon>Gimesia</taxon>
    </lineage>
</organism>
<accession>A0A518FHZ9</accession>